<proteinExistence type="predicted"/>
<organism evidence="1 2">
    <name type="scientific">Alkalicoccobacillus porphyridii</name>
    <dbReference type="NCBI Taxonomy" id="2597270"/>
    <lineage>
        <taxon>Bacteria</taxon>
        <taxon>Bacillati</taxon>
        <taxon>Bacillota</taxon>
        <taxon>Bacilli</taxon>
        <taxon>Bacillales</taxon>
        <taxon>Bacillaceae</taxon>
        <taxon>Alkalicoccobacillus</taxon>
    </lineage>
</organism>
<sequence>MDGILKRAAETKQKIQIIYMDRNQRITQRFVTIRSMDDINIDCYCHLKKQRRIFKKENILSASDIIRKRA</sequence>
<dbReference type="OrthoDB" id="2112405at2"/>
<evidence type="ECO:0000313" key="1">
    <source>
        <dbReference type="EMBL" id="TSB47110.1"/>
    </source>
</evidence>
<accession>A0A554A092</accession>
<keyword evidence="2" id="KW-1185">Reference proteome</keyword>
<dbReference type="Proteomes" id="UP000318521">
    <property type="component" value="Unassembled WGS sequence"/>
</dbReference>
<name>A0A554A092_9BACI</name>
<dbReference type="AlphaFoldDB" id="A0A554A092"/>
<gene>
    <name evidence="1" type="ORF">FN960_08840</name>
</gene>
<reference evidence="1 2" key="1">
    <citation type="submission" date="2019-07" db="EMBL/GenBank/DDBJ databases">
        <authorList>
            <person name="Park Y.J."/>
            <person name="Jeong S.E."/>
            <person name="Jung H.S."/>
        </authorList>
    </citation>
    <scope>NUCLEOTIDE SEQUENCE [LARGE SCALE GENOMIC DNA]</scope>
    <source>
        <strain evidence="2">P16(2019)</strain>
    </source>
</reference>
<evidence type="ECO:0000313" key="2">
    <source>
        <dbReference type="Proteomes" id="UP000318521"/>
    </source>
</evidence>
<comment type="caution">
    <text evidence="1">The sequence shown here is derived from an EMBL/GenBank/DDBJ whole genome shotgun (WGS) entry which is preliminary data.</text>
</comment>
<evidence type="ECO:0008006" key="3">
    <source>
        <dbReference type="Google" id="ProtNLM"/>
    </source>
</evidence>
<protein>
    <recommendedName>
        <fullName evidence="3">WYL domain-containing protein</fullName>
    </recommendedName>
</protein>
<dbReference type="EMBL" id="VLXZ01000004">
    <property type="protein sequence ID" value="TSB47110.1"/>
    <property type="molecule type" value="Genomic_DNA"/>
</dbReference>